<protein>
    <submittedName>
        <fullName evidence="3">Imidazolonepropionase-like amidohydrolase</fullName>
    </submittedName>
</protein>
<reference evidence="3 4" key="1">
    <citation type="submission" date="2020-08" db="EMBL/GenBank/DDBJ databases">
        <title>Genomic Encyclopedia of Type Strains, Phase IV (KMG-IV): sequencing the most valuable type-strain genomes for metagenomic binning, comparative biology and taxonomic classification.</title>
        <authorList>
            <person name="Goeker M."/>
        </authorList>
    </citation>
    <scope>NUCLEOTIDE SEQUENCE [LARGE SCALE GENOMIC DNA]</scope>
    <source>
        <strain evidence="3 4">DSM 27163</strain>
    </source>
</reference>
<accession>A0A7W9EQ30</accession>
<dbReference type="InterPro" id="IPR032466">
    <property type="entry name" value="Metal_Hydrolase"/>
</dbReference>
<dbReference type="Gene3D" id="3.20.20.140">
    <property type="entry name" value="Metal-dependent hydrolases"/>
    <property type="match status" value="1"/>
</dbReference>
<comment type="caution">
    <text evidence="3">The sequence shown here is derived from an EMBL/GenBank/DDBJ whole genome shotgun (WGS) entry which is preliminary data.</text>
</comment>
<feature type="chain" id="PRO_5031168186" evidence="1">
    <location>
        <begin position="24"/>
        <end position="426"/>
    </location>
</feature>
<dbReference type="CDD" id="cd01299">
    <property type="entry name" value="Met_dep_hydrolase_A"/>
    <property type="match status" value="1"/>
</dbReference>
<sequence length="426" mass="45165">MRHVQCLALTALAAGLVAAPATAETLYVETGRLIDGMTDRVRTGQCVMIEDERITAVADCGTTPAGATRLDWSAYTVLPGLIDLHTHLADVGQSADLAAPMKASPAETALVGARNARVTLDAGFTSVRDVGTYRGLTDVALRNAIERGDVPGPRMWVAGAYITIPGGGGELNGVVPNEQLPPDMRLGVATTPDEAAAKAAFLLDQGADFIKTIATGAVLAIGTEPGAPELSEEQLRAVVKVAHARGKRVTAHAHGAEGIKNAIRAGVDSIEHASLADEEALQMAKAHGTWLVMDIYNGTYIDEEGTREGWPEEYLRKNRETTDTQRAAFRRAVELGVRIGYGTDAGVYPHGFNARQFRNMVKYGMTPMQAIQAATGRAAEEMGRDDVGAIAPGRYADMIAVKADPLADITVLETIDHVMKGGTMVR</sequence>
<dbReference type="InterPro" id="IPR051781">
    <property type="entry name" value="Metallo-dep_Hydrolase"/>
</dbReference>
<dbReference type="Proteomes" id="UP000537161">
    <property type="component" value="Unassembled WGS sequence"/>
</dbReference>
<feature type="signal peptide" evidence="1">
    <location>
        <begin position="1"/>
        <end position="23"/>
    </location>
</feature>
<keyword evidence="1" id="KW-0732">Signal</keyword>
<dbReference type="RefSeq" id="WP_184096965.1">
    <property type="nucleotide sequence ID" value="NZ_JACIJH010000003.1"/>
</dbReference>
<evidence type="ECO:0000256" key="1">
    <source>
        <dbReference type="SAM" id="SignalP"/>
    </source>
</evidence>
<keyword evidence="4" id="KW-1185">Reference proteome</keyword>
<name>A0A7W9EQ30_9SPHN</name>
<dbReference type="PANTHER" id="PTHR43135:SF3">
    <property type="entry name" value="ALPHA-D-RIBOSE 1-METHYLPHOSPHONATE 5-TRIPHOSPHATE DIPHOSPHATASE"/>
    <property type="match status" value="1"/>
</dbReference>
<dbReference type="InterPro" id="IPR057744">
    <property type="entry name" value="OTAase-like"/>
</dbReference>
<proteinExistence type="predicted"/>
<dbReference type="Gene3D" id="2.30.40.10">
    <property type="entry name" value="Urease, subunit C, domain 1"/>
    <property type="match status" value="1"/>
</dbReference>
<gene>
    <name evidence="3" type="ORF">FHR21_001572</name>
</gene>
<evidence type="ECO:0000313" key="3">
    <source>
        <dbReference type="EMBL" id="MBB5706228.1"/>
    </source>
</evidence>
<dbReference type="SUPFAM" id="SSF51556">
    <property type="entry name" value="Metallo-dependent hydrolases"/>
    <property type="match status" value="1"/>
</dbReference>
<dbReference type="Pfam" id="PF01979">
    <property type="entry name" value="Amidohydro_1"/>
    <property type="match status" value="1"/>
</dbReference>
<dbReference type="AlphaFoldDB" id="A0A7W9EQ30"/>
<keyword evidence="3" id="KW-0378">Hydrolase</keyword>
<dbReference type="PANTHER" id="PTHR43135">
    <property type="entry name" value="ALPHA-D-RIBOSE 1-METHYLPHOSPHONATE 5-TRIPHOSPHATE DIPHOSPHATASE"/>
    <property type="match status" value="1"/>
</dbReference>
<evidence type="ECO:0000313" key="4">
    <source>
        <dbReference type="Proteomes" id="UP000537161"/>
    </source>
</evidence>
<feature type="domain" description="Amidohydrolase-related" evidence="2">
    <location>
        <begin position="76"/>
        <end position="425"/>
    </location>
</feature>
<dbReference type="EMBL" id="JACIJH010000003">
    <property type="protein sequence ID" value="MBB5706228.1"/>
    <property type="molecule type" value="Genomic_DNA"/>
</dbReference>
<dbReference type="InterPro" id="IPR006680">
    <property type="entry name" value="Amidohydro-rel"/>
</dbReference>
<dbReference type="GO" id="GO:0016810">
    <property type="term" value="F:hydrolase activity, acting on carbon-nitrogen (but not peptide) bonds"/>
    <property type="evidence" value="ECO:0007669"/>
    <property type="project" value="InterPro"/>
</dbReference>
<organism evidence="3 4">
    <name type="scientific">Sphingopyxis panaciterrulae</name>
    <dbReference type="NCBI Taxonomy" id="462372"/>
    <lineage>
        <taxon>Bacteria</taxon>
        <taxon>Pseudomonadati</taxon>
        <taxon>Pseudomonadota</taxon>
        <taxon>Alphaproteobacteria</taxon>
        <taxon>Sphingomonadales</taxon>
        <taxon>Sphingomonadaceae</taxon>
        <taxon>Sphingopyxis</taxon>
    </lineage>
</organism>
<evidence type="ECO:0000259" key="2">
    <source>
        <dbReference type="Pfam" id="PF01979"/>
    </source>
</evidence>
<dbReference type="SUPFAM" id="SSF51338">
    <property type="entry name" value="Composite domain of metallo-dependent hydrolases"/>
    <property type="match status" value="1"/>
</dbReference>
<dbReference type="InterPro" id="IPR011059">
    <property type="entry name" value="Metal-dep_hydrolase_composite"/>
</dbReference>